<proteinExistence type="predicted"/>
<dbReference type="AlphaFoldDB" id="A0AAV5JII5"/>
<evidence type="ECO:0000313" key="2">
    <source>
        <dbReference type="Proteomes" id="UP001054252"/>
    </source>
</evidence>
<keyword evidence="2" id="KW-1185">Reference proteome</keyword>
<accession>A0AAV5JII5</accession>
<comment type="caution">
    <text evidence="1">The sequence shown here is derived from an EMBL/GenBank/DDBJ whole genome shotgun (WGS) entry which is preliminary data.</text>
</comment>
<organism evidence="1 2">
    <name type="scientific">Rubroshorea leprosula</name>
    <dbReference type="NCBI Taxonomy" id="152421"/>
    <lineage>
        <taxon>Eukaryota</taxon>
        <taxon>Viridiplantae</taxon>
        <taxon>Streptophyta</taxon>
        <taxon>Embryophyta</taxon>
        <taxon>Tracheophyta</taxon>
        <taxon>Spermatophyta</taxon>
        <taxon>Magnoliopsida</taxon>
        <taxon>eudicotyledons</taxon>
        <taxon>Gunneridae</taxon>
        <taxon>Pentapetalae</taxon>
        <taxon>rosids</taxon>
        <taxon>malvids</taxon>
        <taxon>Malvales</taxon>
        <taxon>Dipterocarpaceae</taxon>
        <taxon>Rubroshorea</taxon>
    </lineage>
</organism>
<gene>
    <name evidence="1" type="ORF">SLEP1_g23728</name>
</gene>
<dbReference type="EMBL" id="BPVZ01000037">
    <property type="protein sequence ID" value="GKV12606.1"/>
    <property type="molecule type" value="Genomic_DNA"/>
</dbReference>
<name>A0AAV5JII5_9ROSI</name>
<dbReference type="Proteomes" id="UP001054252">
    <property type="component" value="Unassembled WGS sequence"/>
</dbReference>
<protein>
    <submittedName>
        <fullName evidence="1">Uncharacterized protein</fullName>
    </submittedName>
</protein>
<sequence length="195" mass="21341">MHRAIIAPSHVCNLSSASSQSPASSPFCPPPANPAACAPAAANLRLCPRPDPLFLRPALLCSEPCIPGLCAPALCVQSLPYTEPCLARFCSLSSAPHYRPSCSYTRSRAFYASLALCAPLPAMMPLHARAIISTPRPCLPAHHASPLIPRLCTADCCSPHHCLTCRRDKEYRTNWHPQEIFLCYSFYFIELFGYI</sequence>
<evidence type="ECO:0000313" key="1">
    <source>
        <dbReference type="EMBL" id="GKV12606.1"/>
    </source>
</evidence>
<reference evidence="1 2" key="1">
    <citation type="journal article" date="2021" name="Commun. Biol.">
        <title>The genome of Shorea leprosula (Dipterocarpaceae) highlights the ecological relevance of drought in aseasonal tropical rainforests.</title>
        <authorList>
            <person name="Ng K.K.S."/>
            <person name="Kobayashi M.J."/>
            <person name="Fawcett J.A."/>
            <person name="Hatakeyama M."/>
            <person name="Paape T."/>
            <person name="Ng C.H."/>
            <person name="Ang C.C."/>
            <person name="Tnah L.H."/>
            <person name="Lee C.T."/>
            <person name="Nishiyama T."/>
            <person name="Sese J."/>
            <person name="O'Brien M.J."/>
            <person name="Copetti D."/>
            <person name="Mohd Noor M.I."/>
            <person name="Ong R.C."/>
            <person name="Putra M."/>
            <person name="Sireger I.Z."/>
            <person name="Indrioko S."/>
            <person name="Kosugi Y."/>
            <person name="Izuno A."/>
            <person name="Isagi Y."/>
            <person name="Lee S.L."/>
            <person name="Shimizu K.K."/>
        </authorList>
    </citation>
    <scope>NUCLEOTIDE SEQUENCE [LARGE SCALE GENOMIC DNA]</scope>
    <source>
        <strain evidence="1">214</strain>
    </source>
</reference>